<keyword evidence="2" id="KW-0732">Signal</keyword>
<dbReference type="PROSITE" id="PS51257">
    <property type="entry name" value="PROKAR_LIPOPROTEIN"/>
    <property type="match status" value="1"/>
</dbReference>
<accession>A0AB33IMC8</accession>
<feature type="signal peptide" evidence="2">
    <location>
        <begin position="1"/>
        <end position="24"/>
    </location>
</feature>
<sequence length="570" mass="62616">MKYIHISAVKGRFTLMFMSLVFVACNSDEIQNTQPKPSIGSITITQPGYTDVMLRTTQLSKDTVITLGDDLEAEVHIERVRDVTTRAGETPTSSTYTLAAYQNGQLVKKTTGTVNGATFTPDNEFKLGPGTYDFVAYNNGITASTDGSELIAKHENAATARLAVTKNQTIIAGSPFNLSLDAKHVGSRIVVQLKALMNFTLTDAKLSNTEEIPMIGTYRVADNTWNYTKGNLPTEIAQHFPATSKGDPLTGKDNTEGTGSLTYTDEATVSNARDYQYFLPSTNANSLTLTFKSGEMYKKSLANKSIKLITQDLAANGSYIIQLKLNRLFKYLFQDGTTDYLKNKGSRTPIALVIDPVQKIAVALEEEPVNMKWATSGPGTDAKTVYANIQDVVGVYNGFDETWSADNSASGQVRGNNTAFKAMYSAATWWANQLQAKGITLTNGMGEGSHRWYLPSLGEIVLFYNNIGYSNITADNITQAYDQGHILPWYGQGLQREAFIQAGGTVPTQRWYSSTATSLKGDNHVFHTWTQWSTAVNNGTTYRNQINFNSTLYTQSPGNPCTARAFIRYK</sequence>
<proteinExistence type="predicted"/>
<reference evidence="3" key="1">
    <citation type="submission" date="2024-07" db="EMBL/GenBank/DDBJ databases">
        <title>Complete genome sequence of Prevotella sp. YM-2024 GTC17253.</title>
        <authorList>
            <person name="Hayashi M."/>
            <person name="Muto Y."/>
            <person name="Tanaka K."/>
            <person name="Niwa H."/>
        </authorList>
    </citation>
    <scope>NUCLEOTIDE SEQUENCE</scope>
    <source>
        <strain evidence="3">GTC17253</strain>
    </source>
</reference>
<evidence type="ECO:0000313" key="3">
    <source>
        <dbReference type="EMBL" id="BFO70603.1"/>
    </source>
</evidence>
<name>A0AB33IMC8_9BACT</name>
<feature type="chain" id="PRO_5044321263" description="Fimbrillin family protein" evidence="2">
    <location>
        <begin position="25"/>
        <end position="570"/>
    </location>
</feature>
<evidence type="ECO:0000256" key="2">
    <source>
        <dbReference type="SAM" id="SignalP"/>
    </source>
</evidence>
<evidence type="ECO:0008006" key="4">
    <source>
        <dbReference type="Google" id="ProtNLM"/>
    </source>
</evidence>
<dbReference type="AlphaFoldDB" id="A0AB33IMC8"/>
<organism evidence="3">
    <name type="scientific">Prevotella sp. GTC17253</name>
    <dbReference type="NCBI Taxonomy" id="3236793"/>
    <lineage>
        <taxon>Bacteria</taxon>
        <taxon>Pseudomonadati</taxon>
        <taxon>Bacteroidota</taxon>
        <taxon>Bacteroidia</taxon>
        <taxon>Bacteroidales</taxon>
        <taxon>Prevotellaceae</taxon>
        <taxon>Prevotella</taxon>
    </lineage>
</organism>
<protein>
    <recommendedName>
        <fullName evidence="4">Fimbrillin family protein</fullName>
    </recommendedName>
</protein>
<gene>
    <name evidence="3" type="ORF">GTC17253_05690</name>
</gene>
<feature type="region of interest" description="Disordered" evidence="1">
    <location>
        <begin position="240"/>
        <end position="262"/>
    </location>
</feature>
<dbReference type="EMBL" id="AP035785">
    <property type="protein sequence ID" value="BFO70603.1"/>
    <property type="molecule type" value="Genomic_DNA"/>
</dbReference>
<evidence type="ECO:0000256" key="1">
    <source>
        <dbReference type="SAM" id="MobiDB-lite"/>
    </source>
</evidence>